<dbReference type="EMBL" id="QRIM01000014">
    <property type="protein sequence ID" value="RHG59371.1"/>
    <property type="molecule type" value="Genomic_DNA"/>
</dbReference>
<dbReference type="InterPro" id="IPR051154">
    <property type="entry name" value="Prespore-cell_inducing_factor"/>
</dbReference>
<feature type="compositionally biased region" description="Acidic residues" evidence="1">
    <location>
        <begin position="47"/>
        <end position="60"/>
    </location>
</feature>
<dbReference type="InterPro" id="IPR013783">
    <property type="entry name" value="Ig-like_fold"/>
</dbReference>
<evidence type="ECO:0000259" key="4">
    <source>
        <dbReference type="PROSITE" id="PS50234"/>
    </source>
</evidence>
<dbReference type="InterPro" id="IPR041033">
    <property type="entry name" value="SpaA_PFL_dom_1"/>
</dbReference>
<feature type="domain" description="VWFA" evidence="4">
    <location>
        <begin position="815"/>
        <end position="992"/>
    </location>
</feature>
<dbReference type="SUPFAM" id="SSF53300">
    <property type="entry name" value="vWA-like"/>
    <property type="match status" value="1"/>
</dbReference>
<keyword evidence="2" id="KW-1133">Transmembrane helix</keyword>
<evidence type="ECO:0000313" key="6">
    <source>
        <dbReference type="EMBL" id="RHG59371.1"/>
    </source>
</evidence>
<feature type="signal peptide" evidence="3">
    <location>
        <begin position="1"/>
        <end position="28"/>
    </location>
</feature>
<dbReference type="SMART" id="SM00327">
    <property type="entry name" value="VWA"/>
    <property type="match status" value="1"/>
</dbReference>
<keyword evidence="2" id="KW-0812">Transmembrane</keyword>
<dbReference type="Proteomes" id="UP000286595">
    <property type="component" value="Unassembled WGS sequence"/>
</dbReference>
<dbReference type="InterPro" id="IPR002035">
    <property type="entry name" value="VWF_A"/>
</dbReference>
<gene>
    <name evidence="6" type="ORF">DW252_11860</name>
</gene>
<dbReference type="PROSITE" id="PS50234">
    <property type="entry name" value="VWFA"/>
    <property type="match status" value="1"/>
</dbReference>
<dbReference type="PANTHER" id="PTHR31137">
    <property type="entry name" value="PROTEIN PSIB-RELATED-RELATED"/>
    <property type="match status" value="1"/>
</dbReference>
<dbReference type="InterPro" id="IPR037524">
    <property type="entry name" value="PA14/GLEYA"/>
</dbReference>
<dbReference type="GO" id="GO:0005576">
    <property type="term" value="C:extracellular region"/>
    <property type="evidence" value="ECO:0007669"/>
    <property type="project" value="TreeGrafter"/>
</dbReference>
<feature type="compositionally biased region" description="Polar residues" evidence="1">
    <location>
        <begin position="30"/>
        <end position="41"/>
    </location>
</feature>
<sequence length="1535" mass="169310">MKSNTKKRLIAFMLCMVLVLSSTISAFADEPQNTDSQSQAEVVTEPVADEATGDEADTTDIEIPSEKEWSVQVGNATVKVKGSADALPENAQLSVSEITSEDEVKEIEKAVEEKAVEEQFTVKNIFSYDIKFLVDGTEVQPTTPVQVSVDTPEITSSENAAVLHVDDNNVAEDMNGAVDGEGKVVFDAPHFSKYVIVQKGDSEVTVTIEHYGNTGDSQKKIYADDVLKLPVGGKINDYTKATNWNVESVKKVEKATDGTETTTTVNTNNELSVTKDCTIKVYYTPKTKDFDGATTFYDYTVKAVTDDEARNNNNTYYSFNNLGEEPDNGRKLTAGTREQNFEQYKYWIPIGSYSANDYTGSTNVVKGILKGLDENGKVEFNYPEPGFFEDSDATCTVWANKGWYNTWETRNLRKVYKDLKLGFEQKGDTYTLKNVKDQNGNILTTEGADFYPLDGDRKLSYENSNTAHNYFFGMRYDVSFKIGDYVGPMNYEFTGDDDLWVLLDGKLVLDLGGIHGAADGTVDIWEKLGKTADQLTPEEKEKEHKLTVLYMERGAGESNCKMKFTLPSASIAEVSQVPMAELNLQKVNKKNKGLEGARFTLVNDKTGETQTAYSVGENGNVNFTKLRVGTYTLREDAAPSGYIPSLDSWIVKVELDSNNTAIATLYLSDGTTPYTEKAGSCYQILNMTKEELINSSLDSNKTAKVIDWDKRTYQIDITAASKLTSTTSTEQAAVADVMMVFDTSGSMLYDDEDYDSRGFKRVGEYKSCKDSLDTTKVYYYGKEIVKVKYKTWSYENAKQPMIYLNGNWMYYNGTSWQAISDNETTKVYTIDSSLTGLKEAASAFTTSMAASSAKSRIGIATFNSVGNLVSGLTTIGSNKDDLVKKISSIYASGGTSPQLGLNLALEQLESNKQENVPRYVILFTDGDPSDDNDREKSELQADKLKEKGITVYTIGLKLTDKTKKWLEDEIASEGCAYSASNIEGLKTIFKNIQTTITHYQDMKNAQIKDVIDPRFIILDDSGNPITSDYSGIDNGITLKNGGTVYYDKTTGNQYIVWNEQTIPNSKNGSWKKSITVKAKDDYIGGNNVATNISPDSKISTGYGDAVLPQPKVNVKAELKVKDKEVTIYKGDSLPDTDTVLNEMFDLAGNTNKYNISADSFTIKWYSNPECTTEVTNLTADGDATYYLKVSYNAGEPSTESNENTDGKIAGDADHIVDAVNEQASTKLYGVYTINVISGEIQITKKLESTLDTNCTFNFSIKDESGKEIKKVSITVPANSNEATYVGDELKNLPRGTYTVSEEDSDGYVLTDYQVGDSTNCRNTSDAQNESVTFKLGYEKTVGSDDKDVDVIKNYTYNQNSGGTAGSVTFTNVKATKDWDIVKVSTSGNQVKLQGAEFELLKNNTTVYTGTSNKDGKIIWKKGETNVTNLETGEYVLRETKAPVGYVRSEETWSLSITKGGSLVSYTSSKTDSTIDTSTITESDPTLHLYFKNETAYALPSAGGTGIYLYMIGGMLLMFAAVWILYKNKCKEVLGK</sequence>
<dbReference type="Gene3D" id="2.60.40.10">
    <property type="entry name" value="Immunoglobulins"/>
    <property type="match status" value="2"/>
</dbReference>
<feature type="chain" id="PRO_5018973244" evidence="3">
    <location>
        <begin position="29"/>
        <end position="1535"/>
    </location>
</feature>
<evidence type="ECO:0000256" key="3">
    <source>
        <dbReference type="SAM" id="SignalP"/>
    </source>
</evidence>
<keyword evidence="3" id="KW-0732">Signal</keyword>
<dbReference type="RefSeq" id="WP_118218688.1">
    <property type="nucleotide sequence ID" value="NZ_QRIM01000014.1"/>
</dbReference>
<proteinExistence type="predicted"/>
<dbReference type="Gene3D" id="3.40.50.410">
    <property type="entry name" value="von Willebrand factor, type A domain"/>
    <property type="match status" value="1"/>
</dbReference>
<dbReference type="CDD" id="cd00198">
    <property type="entry name" value="vWFA"/>
    <property type="match status" value="1"/>
</dbReference>
<dbReference type="InterPro" id="IPR011874">
    <property type="entry name" value="Fibro_Slime"/>
</dbReference>
<name>A0A414U9U5_9FIRM</name>
<evidence type="ECO:0000256" key="1">
    <source>
        <dbReference type="SAM" id="MobiDB-lite"/>
    </source>
</evidence>
<evidence type="ECO:0000256" key="2">
    <source>
        <dbReference type="SAM" id="Phobius"/>
    </source>
</evidence>
<feature type="region of interest" description="Disordered" evidence="1">
    <location>
        <begin position="30"/>
        <end position="61"/>
    </location>
</feature>
<reference evidence="6 7" key="1">
    <citation type="submission" date="2018-08" db="EMBL/GenBank/DDBJ databases">
        <title>A genome reference for cultivated species of the human gut microbiota.</title>
        <authorList>
            <person name="Zou Y."/>
            <person name="Xue W."/>
            <person name="Luo G."/>
        </authorList>
    </citation>
    <scope>NUCLEOTIDE SEQUENCE [LARGE SCALE GENOMIC DNA]</scope>
    <source>
        <strain evidence="6 7">AM22-12LB</strain>
    </source>
</reference>
<dbReference type="PROSITE" id="PS51820">
    <property type="entry name" value="PA14"/>
    <property type="match status" value="1"/>
</dbReference>
<dbReference type="NCBIfam" id="TIGR02148">
    <property type="entry name" value="Fibro_Slime"/>
    <property type="match status" value="1"/>
</dbReference>
<evidence type="ECO:0000259" key="5">
    <source>
        <dbReference type="PROSITE" id="PS51820"/>
    </source>
</evidence>
<protein>
    <submittedName>
        <fullName evidence="6">VWA domain-containing protein</fullName>
    </submittedName>
</protein>
<dbReference type="Pfam" id="PF00092">
    <property type="entry name" value="VWA"/>
    <property type="match status" value="1"/>
</dbReference>
<feature type="domain" description="PA14" evidence="5">
    <location>
        <begin position="423"/>
        <end position="578"/>
    </location>
</feature>
<dbReference type="InterPro" id="IPR036465">
    <property type="entry name" value="vWFA_dom_sf"/>
</dbReference>
<keyword evidence="2" id="KW-0472">Membrane</keyword>
<feature type="transmembrane region" description="Helical" evidence="2">
    <location>
        <begin position="1506"/>
        <end position="1525"/>
    </location>
</feature>
<comment type="caution">
    <text evidence="6">The sequence shown here is derived from an EMBL/GenBank/DDBJ whole genome shotgun (WGS) entry which is preliminary data.</text>
</comment>
<dbReference type="SUPFAM" id="SSF49478">
    <property type="entry name" value="Cna protein B-type domain"/>
    <property type="match status" value="2"/>
</dbReference>
<dbReference type="Pfam" id="PF17802">
    <property type="entry name" value="SpaA"/>
    <property type="match status" value="2"/>
</dbReference>
<accession>A0A414U9U5</accession>
<evidence type="ECO:0000313" key="7">
    <source>
        <dbReference type="Proteomes" id="UP000286595"/>
    </source>
</evidence>
<organism evidence="6 7">
    <name type="scientific">Coprococcus comes</name>
    <dbReference type="NCBI Taxonomy" id="410072"/>
    <lineage>
        <taxon>Bacteria</taxon>
        <taxon>Bacillati</taxon>
        <taxon>Bacillota</taxon>
        <taxon>Clostridia</taxon>
        <taxon>Lachnospirales</taxon>
        <taxon>Lachnospiraceae</taxon>
        <taxon>Coprococcus</taxon>
    </lineage>
</organism>